<dbReference type="Proteomes" id="UP000054248">
    <property type="component" value="Unassembled WGS sequence"/>
</dbReference>
<organism evidence="2 3">
    <name type="scientific">Tulasnella calospora MUT 4182</name>
    <dbReference type="NCBI Taxonomy" id="1051891"/>
    <lineage>
        <taxon>Eukaryota</taxon>
        <taxon>Fungi</taxon>
        <taxon>Dikarya</taxon>
        <taxon>Basidiomycota</taxon>
        <taxon>Agaricomycotina</taxon>
        <taxon>Agaricomycetes</taxon>
        <taxon>Cantharellales</taxon>
        <taxon>Tulasnellaceae</taxon>
        <taxon>Tulasnella</taxon>
    </lineage>
</organism>
<feature type="compositionally biased region" description="Polar residues" evidence="1">
    <location>
        <begin position="106"/>
        <end position="128"/>
    </location>
</feature>
<proteinExistence type="predicted"/>
<protein>
    <submittedName>
        <fullName evidence="2">Uncharacterized protein</fullName>
    </submittedName>
</protein>
<evidence type="ECO:0000256" key="1">
    <source>
        <dbReference type="SAM" id="MobiDB-lite"/>
    </source>
</evidence>
<dbReference type="OrthoDB" id="3237862at2759"/>
<dbReference type="AlphaFoldDB" id="A0A0C3L3T0"/>
<accession>A0A0C3L3T0</accession>
<evidence type="ECO:0000313" key="3">
    <source>
        <dbReference type="Proteomes" id="UP000054248"/>
    </source>
</evidence>
<feature type="region of interest" description="Disordered" evidence="1">
    <location>
        <begin position="426"/>
        <end position="455"/>
    </location>
</feature>
<evidence type="ECO:0000313" key="2">
    <source>
        <dbReference type="EMBL" id="KIO28373.1"/>
    </source>
</evidence>
<feature type="compositionally biased region" description="Low complexity" evidence="1">
    <location>
        <begin position="586"/>
        <end position="597"/>
    </location>
</feature>
<feature type="compositionally biased region" description="Low complexity" evidence="1">
    <location>
        <begin position="36"/>
        <end position="45"/>
    </location>
</feature>
<feature type="region of interest" description="Disordered" evidence="1">
    <location>
        <begin position="518"/>
        <end position="574"/>
    </location>
</feature>
<reference evidence="2 3" key="1">
    <citation type="submission" date="2014-04" db="EMBL/GenBank/DDBJ databases">
        <authorList>
            <consortium name="DOE Joint Genome Institute"/>
            <person name="Kuo A."/>
            <person name="Girlanda M."/>
            <person name="Perotto S."/>
            <person name="Kohler A."/>
            <person name="Nagy L.G."/>
            <person name="Floudas D."/>
            <person name="Copeland A."/>
            <person name="Barry K.W."/>
            <person name="Cichocki N."/>
            <person name="Veneault-Fourrey C."/>
            <person name="LaButti K."/>
            <person name="Lindquist E.A."/>
            <person name="Lipzen A."/>
            <person name="Lundell T."/>
            <person name="Morin E."/>
            <person name="Murat C."/>
            <person name="Sun H."/>
            <person name="Tunlid A."/>
            <person name="Henrissat B."/>
            <person name="Grigoriev I.V."/>
            <person name="Hibbett D.S."/>
            <person name="Martin F."/>
            <person name="Nordberg H.P."/>
            <person name="Cantor M.N."/>
            <person name="Hua S.X."/>
        </authorList>
    </citation>
    <scope>NUCLEOTIDE SEQUENCE [LARGE SCALE GENOMIC DNA]</scope>
    <source>
        <strain evidence="2 3">MUT 4182</strain>
    </source>
</reference>
<feature type="region of interest" description="Disordered" evidence="1">
    <location>
        <begin position="1"/>
        <end position="172"/>
    </location>
</feature>
<reference evidence="3" key="2">
    <citation type="submission" date="2015-01" db="EMBL/GenBank/DDBJ databases">
        <title>Evolutionary Origins and Diversification of the Mycorrhizal Mutualists.</title>
        <authorList>
            <consortium name="DOE Joint Genome Institute"/>
            <consortium name="Mycorrhizal Genomics Consortium"/>
            <person name="Kohler A."/>
            <person name="Kuo A."/>
            <person name="Nagy L.G."/>
            <person name="Floudas D."/>
            <person name="Copeland A."/>
            <person name="Barry K.W."/>
            <person name="Cichocki N."/>
            <person name="Veneault-Fourrey C."/>
            <person name="LaButti K."/>
            <person name="Lindquist E.A."/>
            <person name="Lipzen A."/>
            <person name="Lundell T."/>
            <person name="Morin E."/>
            <person name="Murat C."/>
            <person name="Riley R."/>
            <person name="Ohm R."/>
            <person name="Sun H."/>
            <person name="Tunlid A."/>
            <person name="Henrissat B."/>
            <person name="Grigoriev I.V."/>
            <person name="Hibbett D.S."/>
            <person name="Martin F."/>
        </authorList>
    </citation>
    <scope>NUCLEOTIDE SEQUENCE [LARGE SCALE GENOMIC DNA]</scope>
    <source>
        <strain evidence="3">MUT 4182</strain>
    </source>
</reference>
<feature type="region of interest" description="Disordered" evidence="1">
    <location>
        <begin position="323"/>
        <end position="406"/>
    </location>
</feature>
<dbReference type="HOGENOM" id="CLU_447730_0_0_1"/>
<feature type="compositionally biased region" description="Low complexity" evidence="1">
    <location>
        <begin position="129"/>
        <end position="141"/>
    </location>
</feature>
<keyword evidence="3" id="KW-1185">Reference proteome</keyword>
<feature type="compositionally biased region" description="Basic and acidic residues" evidence="1">
    <location>
        <begin position="80"/>
        <end position="89"/>
    </location>
</feature>
<gene>
    <name evidence="2" type="ORF">M407DRAFT_181883</name>
</gene>
<feature type="compositionally biased region" description="Low complexity" evidence="1">
    <location>
        <begin position="366"/>
        <end position="381"/>
    </location>
</feature>
<dbReference type="EMBL" id="KN822995">
    <property type="protein sequence ID" value="KIO28373.1"/>
    <property type="molecule type" value="Genomic_DNA"/>
</dbReference>
<feature type="region of interest" description="Disordered" evidence="1">
    <location>
        <begin position="185"/>
        <end position="208"/>
    </location>
</feature>
<name>A0A0C3L3T0_9AGAM</name>
<sequence length="610" mass="63743">MLPSLSQGFDGATDPKAAPAAYLQQRRGSLRLPGSQNQQPQQQQPFHYQAPGIDGLGSGQPFHHSPQQPQVHGSPASLSRHFDPSRINERLASVRGPYHPGMDDGSSVSDFGSNNSGAPSPVPSTQSISGFSASSRPTSSAGSGGVGRDGASAPPAGETFTSSLQGGIPLPTPLQLGSFNPFLAQGNAMNDRTPGASTEAGAGAGAAGAAGGKIFPPYQNFENMNLDEQAASFAAAAKNASNNGTYGGSGTNSNWNQGQQYGSIGAPTPSGFPVLSAGGKERAINELKEFWSAFISEPLSAGGPGAMNGNNGHSLQKQLSMPSLKTPMPLSSERSSMLDMNHPTPRTLYPSSGHHSMLGMMFKPEPSSLSSSSRPPNNNGSIKLDDPSENSQAAASVQPPPAVIGDQEADNLRSYQEACLRRETPMLRLQARPKSRLLKSSSLSPQFGSDNKKLPGVDGMVGGEAVPMKIDGPSSVPKGSSSNVPVFAEPFPPDSKEARDWNHYRDQVAAATDLHQATFSASSRPSYKRLSSTTLGPENTKKARDDGDGATEGSDAPGTYHVSYPQPGYDSNAVAAAGGAHNAWMRQRSMSSPSSMRPHFDWQSFGSQRA</sequence>
<feature type="compositionally biased region" description="Polar residues" evidence="1">
    <location>
        <begin position="518"/>
        <end position="537"/>
    </location>
</feature>
<feature type="region of interest" description="Disordered" evidence="1">
    <location>
        <begin position="586"/>
        <end position="610"/>
    </location>
</feature>